<comment type="subcellular location">
    <subcellularLocation>
        <location evidence="1">Cell envelope</location>
    </subcellularLocation>
</comment>
<dbReference type="InterPro" id="IPR038352">
    <property type="entry name" value="Imelysin_sf"/>
</dbReference>
<gene>
    <name evidence="4" type="ORF">SAMN05444336_101440</name>
</gene>
<dbReference type="OrthoDB" id="5729110at2"/>
<keyword evidence="2" id="KW-0732">Signal</keyword>
<dbReference type="STRING" id="356660.SAMN05444336_101440"/>
<dbReference type="InterPro" id="IPR018976">
    <property type="entry name" value="Imelysin-like"/>
</dbReference>
<evidence type="ECO:0000313" key="4">
    <source>
        <dbReference type="EMBL" id="SDW21935.1"/>
    </source>
</evidence>
<dbReference type="RefSeq" id="WP_092679487.1">
    <property type="nucleotide sequence ID" value="NZ_FNMZ01000001.1"/>
</dbReference>
<dbReference type="PROSITE" id="PS51318">
    <property type="entry name" value="TAT"/>
    <property type="match status" value="1"/>
</dbReference>
<dbReference type="EMBL" id="FNMZ01000001">
    <property type="protein sequence ID" value="SDW21935.1"/>
    <property type="molecule type" value="Genomic_DNA"/>
</dbReference>
<accession>A0A1H2RRL8</accession>
<dbReference type="InterPro" id="IPR034984">
    <property type="entry name" value="Imelysin-like_IPPA"/>
</dbReference>
<dbReference type="Gene3D" id="1.20.1420.20">
    <property type="entry name" value="M75 peptidase, HXXE motif"/>
    <property type="match status" value="1"/>
</dbReference>
<dbReference type="CDD" id="cd14659">
    <property type="entry name" value="Imelysin-like_IPPA"/>
    <property type="match status" value="1"/>
</dbReference>
<evidence type="ECO:0000256" key="1">
    <source>
        <dbReference type="ARBA" id="ARBA00004196"/>
    </source>
</evidence>
<keyword evidence="5" id="KW-1185">Reference proteome</keyword>
<dbReference type="InterPro" id="IPR006311">
    <property type="entry name" value="TAT_signal"/>
</dbReference>
<protein>
    <recommendedName>
        <fullName evidence="3">Imelysin-like domain-containing protein</fullName>
    </recommendedName>
</protein>
<dbReference type="AlphaFoldDB" id="A0A1H2RRL8"/>
<dbReference type="Pfam" id="PF09375">
    <property type="entry name" value="Peptidase_M75"/>
    <property type="match status" value="1"/>
</dbReference>
<dbReference type="GO" id="GO:0030313">
    <property type="term" value="C:cell envelope"/>
    <property type="evidence" value="ECO:0007669"/>
    <property type="project" value="UniProtKB-SubCell"/>
</dbReference>
<name>A0A1H2RRL8_9RHOB</name>
<feature type="domain" description="Imelysin-like" evidence="3">
    <location>
        <begin position="62"/>
        <end position="344"/>
    </location>
</feature>
<organism evidence="4 5">
    <name type="scientific">Albimonas donghaensis</name>
    <dbReference type="NCBI Taxonomy" id="356660"/>
    <lineage>
        <taxon>Bacteria</taxon>
        <taxon>Pseudomonadati</taxon>
        <taxon>Pseudomonadota</taxon>
        <taxon>Alphaproteobacteria</taxon>
        <taxon>Rhodobacterales</taxon>
        <taxon>Paracoccaceae</taxon>
        <taxon>Albimonas</taxon>
    </lineage>
</organism>
<dbReference type="Proteomes" id="UP000199118">
    <property type="component" value="Unassembled WGS sequence"/>
</dbReference>
<evidence type="ECO:0000259" key="3">
    <source>
        <dbReference type="Pfam" id="PF09375"/>
    </source>
</evidence>
<evidence type="ECO:0000313" key="5">
    <source>
        <dbReference type="Proteomes" id="UP000199118"/>
    </source>
</evidence>
<evidence type="ECO:0000256" key="2">
    <source>
        <dbReference type="ARBA" id="ARBA00022729"/>
    </source>
</evidence>
<sequence length="368" mass="38979">MPRIPAAAARPFRLNRRGALGAFAGGAAALALGLALGPRSAAARLPEDVLREITARALDREILPAHAALSAAARRLAAAAATCPVEDRAGLDAAYHATFDAWMGVSHLRFGPAEAEGRALAIAFWPDRKGFARRALDGLIADRDPAVDDPARFHEVSVAARGLMALDRLLFDAQAPDAGRGYPCRLVAAIGRDLAATTAALEADWAETHAPDMRVAGTEAARLYLHAEEPVRDLFAALLTGARLTIDDRFGGPLGDFDRPRPRLAEAWRSGRSLRNARLSVGALRRLAACFAPALPEADAADLDAAWARAQAVADRAPGPLVETVRDPGTRFAVEAAQQALIDARERTERLLAPALDLSVSFNALDGD</sequence>
<reference evidence="4 5" key="1">
    <citation type="submission" date="2016-10" db="EMBL/GenBank/DDBJ databases">
        <authorList>
            <person name="de Groot N.N."/>
        </authorList>
    </citation>
    <scope>NUCLEOTIDE SEQUENCE [LARGE SCALE GENOMIC DNA]</scope>
    <source>
        <strain evidence="4 5">DSM 17890</strain>
    </source>
</reference>
<proteinExistence type="predicted"/>